<evidence type="ECO:0000259" key="5">
    <source>
        <dbReference type="Pfam" id="PF00296"/>
    </source>
</evidence>
<dbReference type="InterPro" id="IPR019923">
    <property type="entry name" value="Lucif-like_OxRdtase_MSMEG_2516"/>
</dbReference>
<evidence type="ECO:0000256" key="4">
    <source>
        <dbReference type="ARBA" id="ARBA00023033"/>
    </source>
</evidence>
<feature type="domain" description="Luciferase-like" evidence="5">
    <location>
        <begin position="23"/>
        <end position="276"/>
    </location>
</feature>
<protein>
    <submittedName>
        <fullName evidence="6">TIGR03621 family F420-dependent LLM class oxidoreductase</fullName>
    </submittedName>
</protein>
<keyword evidence="1" id="KW-0285">Flavoprotein</keyword>
<dbReference type="InterPro" id="IPR011251">
    <property type="entry name" value="Luciferase-like_dom"/>
</dbReference>
<accession>A0ABT6GUS2</accession>
<keyword evidence="2" id="KW-0288">FMN</keyword>
<dbReference type="InterPro" id="IPR036661">
    <property type="entry name" value="Luciferase-like_sf"/>
</dbReference>
<evidence type="ECO:0000313" key="7">
    <source>
        <dbReference type="Proteomes" id="UP001154266"/>
    </source>
</evidence>
<organism evidence="6 7">
    <name type="scientific">Mycolicibacterium gadium</name>
    <name type="common">Mycobacterium gadium</name>
    <dbReference type="NCBI Taxonomy" id="1794"/>
    <lineage>
        <taxon>Bacteria</taxon>
        <taxon>Bacillati</taxon>
        <taxon>Actinomycetota</taxon>
        <taxon>Actinomycetes</taxon>
        <taxon>Mycobacteriales</taxon>
        <taxon>Mycobacteriaceae</taxon>
        <taxon>Mycolicibacterium</taxon>
    </lineage>
</organism>
<dbReference type="SUPFAM" id="SSF51679">
    <property type="entry name" value="Bacterial luciferase-like"/>
    <property type="match status" value="1"/>
</dbReference>
<dbReference type="InterPro" id="IPR050172">
    <property type="entry name" value="SsuD_RutA_monooxygenase"/>
</dbReference>
<dbReference type="PANTHER" id="PTHR42847:SF4">
    <property type="entry name" value="ALKANESULFONATE MONOOXYGENASE-RELATED"/>
    <property type="match status" value="1"/>
</dbReference>
<evidence type="ECO:0000256" key="2">
    <source>
        <dbReference type="ARBA" id="ARBA00022643"/>
    </source>
</evidence>
<dbReference type="EMBL" id="JAKZMO010000022">
    <property type="protein sequence ID" value="MDG5485558.1"/>
    <property type="molecule type" value="Genomic_DNA"/>
</dbReference>
<evidence type="ECO:0000256" key="3">
    <source>
        <dbReference type="ARBA" id="ARBA00023002"/>
    </source>
</evidence>
<dbReference type="Pfam" id="PF00296">
    <property type="entry name" value="Bac_luciferase"/>
    <property type="match status" value="1"/>
</dbReference>
<dbReference type="Gene3D" id="3.20.20.30">
    <property type="entry name" value="Luciferase-like domain"/>
    <property type="match status" value="1"/>
</dbReference>
<gene>
    <name evidence="6" type="ORF">MNO81_22435</name>
</gene>
<dbReference type="Proteomes" id="UP001154266">
    <property type="component" value="Unassembled WGS sequence"/>
</dbReference>
<evidence type="ECO:0000256" key="1">
    <source>
        <dbReference type="ARBA" id="ARBA00022630"/>
    </source>
</evidence>
<dbReference type="PANTHER" id="PTHR42847">
    <property type="entry name" value="ALKANESULFONATE MONOOXYGENASE"/>
    <property type="match status" value="1"/>
</dbReference>
<proteinExistence type="predicted"/>
<keyword evidence="4" id="KW-0503">Monooxygenase</keyword>
<comment type="caution">
    <text evidence="6">The sequence shown here is derived from an EMBL/GenBank/DDBJ whole genome shotgun (WGS) entry which is preliminary data.</text>
</comment>
<evidence type="ECO:0000313" key="6">
    <source>
        <dbReference type="EMBL" id="MDG5485558.1"/>
    </source>
</evidence>
<dbReference type="NCBIfam" id="TIGR03621">
    <property type="entry name" value="F420_MSMEG_2516"/>
    <property type="match status" value="1"/>
</dbReference>
<reference evidence="6" key="1">
    <citation type="journal article" date="2023" name="Environ. Microbiol.">
        <title>The 2-methylpropene degradation pathway in Mycobacteriaceae family strains.</title>
        <authorList>
            <person name="Helbich S."/>
            <person name="Barrantes I."/>
            <person name="Dos Anjos Borges L.G."/>
            <person name="Pieper D.H."/>
            <person name="Vainshtein Y."/>
            <person name="Sohn K."/>
            <person name="Engesser K.H."/>
        </authorList>
    </citation>
    <scope>NUCLEOTIDE SEQUENCE</scope>
    <source>
        <strain evidence="6">IBE100</strain>
    </source>
</reference>
<name>A0ABT6GUS2_MYCGU</name>
<keyword evidence="3" id="KW-0560">Oxidoreductase</keyword>
<sequence>MASILSVVAQGESAPPMRGKPFRFAVQANNAADAREWRQFVCKVEQLGYSTLTLADHYLGPGPAQRAARTPRQDLAPIAAIATAAAHTTTLRVGCRVFCIDYHVPAVLAKEIATLDLLSDGRLELGIGAGWSAIEYEAMGLTFGTPGHRIAKLKEVIELIKAHCAGEELDVTGEHVSVTGYAGTPRPVQRPHPPIMIGGGGKRVLSYAGREADIVSINTVAFTARNDDGLSPDEEAVRRFEYVSAAAGPRVGDLDIESSPFFVSIGDDADETYRHIAEKSQISPDVLRDHPNVLIGAADAVVETLLRRREFHGVNYVTVRQSHAESFAPVVAQLAGS</sequence>
<keyword evidence="7" id="KW-1185">Reference proteome</keyword>
<dbReference type="RefSeq" id="WP_235689992.1">
    <property type="nucleotide sequence ID" value="NZ_AP022608.1"/>
</dbReference>